<proteinExistence type="predicted"/>
<accession>A0A645EVX6</accession>
<sequence>MIDASIIRAPDQPAMKGDADLGMRGQIGDLRKQLAREPTVISIQKGDELALGLRQPTVACRSHTAIGLADDAHLRRLALNDFRCPVSRAIIDQQYLDRFVVLSTHATYGIHDECTCIEGRDDDRDQRLRRQGLRLLFHAHPLSAGSGLTGAAPARRASQRP</sequence>
<name>A0A645EVX6_9ZZZZ</name>
<evidence type="ECO:0000313" key="1">
    <source>
        <dbReference type="EMBL" id="MPN06198.1"/>
    </source>
</evidence>
<dbReference type="EMBL" id="VSSQ01052093">
    <property type="protein sequence ID" value="MPN06198.1"/>
    <property type="molecule type" value="Genomic_DNA"/>
</dbReference>
<dbReference type="AlphaFoldDB" id="A0A645EVX6"/>
<comment type="caution">
    <text evidence="1">The sequence shown here is derived from an EMBL/GenBank/DDBJ whole genome shotgun (WGS) entry which is preliminary data.</text>
</comment>
<gene>
    <name evidence="1" type="ORF">SDC9_153454</name>
</gene>
<reference evidence="1" key="1">
    <citation type="submission" date="2019-08" db="EMBL/GenBank/DDBJ databases">
        <authorList>
            <person name="Kucharzyk K."/>
            <person name="Murdoch R.W."/>
            <person name="Higgins S."/>
            <person name="Loffler F."/>
        </authorList>
    </citation>
    <scope>NUCLEOTIDE SEQUENCE</scope>
</reference>
<organism evidence="1">
    <name type="scientific">bioreactor metagenome</name>
    <dbReference type="NCBI Taxonomy" id="1076179"/>
    <lineage>
        <taxon>unclassified sequences</taxon>
        <taxon>metagenomes</taxon>
        <taxon>ecological metagenomes</taxon>
    </lineage>
</organism>
<protein>
    <submittedName>
        <fullName evidence="1">Uncharacterized protein</fullName>
    </submittedName>
</protein>